<dbReference type="SUPFAM" id="SSF101941">
    <property type="entry name" value="NAC domain"/>
    <property type="match status" value="1"/>
</dbReference>
<name>A0A484MV79_9ASTE</name>
<evidence type="ECO:0000313" key="17">
    <source>
        <dbReference type="Proteomes" id="UP000595140"/>
    </source>
</evidence>
<keyword evidence="4 12" id="KW-0256">Endoplasmic reticulum</keyword>
<dbReference type="PANTHER" id="PTHR31079:SF46">
    <property type="entry name" value="NAC DOMAIN-CONTAINING PROTEIN 73"/>
    <property type="match status" value="1"/>
</dbReference>
<dbReference type="EMBL" id="OOIL02004704">
    <property type="protein sequence ID" value="VFQ92843.1"/>
    <property type="molecule type" value="Genomic_DNA"/>
</dbReference>
<keyword evidence="6" id="KW-0805">Transcription regulation</keyword>
<dbReference type="InterPro" id="IPR036093">
    <property type="entry name" value="NAC_dom_sf"/>
</dbReference>
<evidence type="ECO:0000256" key="4">
    <source>
        <dbReference type="ARBA" id="ARBA00022824"/>
    </source>
</evidence>
<dbReference type="OrthoDB" id="2020306at2759"/>
<dbReference type="GO" id="GO:0005634">
    <property type="term" value="C:nucleus"/>
    <property type="evidence" value="ECO:0007669"/>
    <property type="project" value="UniProtKB-SubCell"/>
</dbReference>
<dbReference type="GO" id="GO:0005789">
    <property type="term" value="C:endoplasmic reticulum membrane"/>
    <property type="evidence" value="ECO:0007669"/>
    <property type="project" value="UniProtKB-SubCell"/>
</dbReference>
<comment type="subcellular location">
    <subcellularLocation>
        <location evidence="2 12">Endoplasmic reticulum membrane</location>
        <topology evidence="2 12">Multi-pass membrane protein</topology>
    </subcellularLocation>
    <subcellularLocation>
        <location evidence="1">Nucleus</location>
    </subcellularLocation>
</comment>
<evidence type="ECO:0000256" key="3">
    <source>
        <dbReference type="ARBA" id="ARBA00022692"/>
    </source>
</evidence>
<evidence type="ECO:0000256" key="12">
    <source>
        <dbReference type="RuleBase" id="RU363132"/>
    </source>
</evidence>
<protein>
    <recommendedName>
        <fullName evidence="12">Reticulon-like protein</fullName>
    </recommendedName>
</protein>
<reference evidence="16 17" key="1">
    <citation type="submission" date="2018-04" db="EMBL/GenBank/DDBJ databases">
        <authorList>
            <person name="Vogel A."/>
        </authorList>
    </citation>
    <scope>NUCLEOTIDE SEQUENCE [LARGE SCALE GENOMIC DNA]</scope>
</reference>
<dbReference type="AlphaFoldDB" id="A0A484MV79"/>
<dbReference type="GO" id="GO:0000976">
    <property type="term" value="F:transcription cis-regulatory region binding"/>
    <property type="evidence" value="ECO:0007669"/>
    <property type="project" value="TreeGrafter"/>
</dbReference>
<feature type="region of interest" description="Disordered" evidence="13">
    <location>
        <begin position="88"/>
        <end position="109"/>
    </location>
</feature>
<accession>A0A484MV79</accession>
<evidence type="ECO:0000256" key="2">
    <source>
        <dbReference type="ARBA" id="ARBA00004477"/>
    </source>
</evidence>
<gene>
    <name evidence="16" type="ORF">CCAM_LOCUS34619</name>
</gene>
<dbReference type="Gene3D" id="2.170.150.80">
    <property type="entry name" value="NAC domain"/>
    <property type="match status" value="1"/>
</dbReference>
<dbReference type="InterPro" id="IPR003388">
    <property type="entry name" value="Reticulon"/>
</dbReference>
<keyword evidence="3" id="KW-0812">Transmembrane</keyword>
<dbReference type="FunFam" id="2.170.150.80:FF:000001">
    <property type="entry name" value="NAC domain-containing protein 73"/>
    <property type="match status" value="1"/>
</dbReference>
<organism evidence="16 17">
    <name type="scientific">Cuscuta campestris</name>
    <dbReference type="NCBI Taxonomy" id="132261"/>
    <lineage>
        <taxon>Eukaryota</taxon>
        <taxon>Viridiplantae</taxon>
        <taxon>Streptophyta</taxon>
        <taxon>Embryophyta</taxon>
        <taxon>Tracheophyta</taxon>
        <taxon>Spermatophyta</taxon>
        <taxon>Magnoliopsida</taxon>
        <taxon>eudicotyledons</taxon>
        <taxon>Gunneridae</taxon>
        <taxon>Pentapetalae</taxon>
        <taxon>asterids</taxon>
        <taxon>lamiids</taxon>
        <taxon>Solanales</taxon>
        <taxon>Convolvulaceae</taxon>
        <taxon>Cuscuteae</taxon>
        <taxon>Cuscuta</taxon>
        <taxon>Cuscuta subgen. Grammica</taxon>
        <taxon>Cuscuta sect. Cleistogrammica</taxon>
    </lineage>
</organism>
<dbReference type="PANTHER" id="PTHR31079">
    <property type="entry name" value="NAC DOMAIN-CONTAINING PROTEIN 73"/>
    <property type="match status" value="1"/>
</dbReference>
<evidence type="ECO:0000256" key="5">
    <source>
        <dbReference type="ARBA" id="ARBA00022989"/>
    </source>
</evidence>
<feature type="domain" description="Reticulon" evidence="14">
    <location>
        <begin position="178"/>
        <end position="327"/>
    </location>
</feature>
<evidence type="ECO:0000256" key="13">
    <source>
        <dbReference type="SAM" id="MobiDB-lite"/>
    </source>
</evidence>
<keyword evidence="8" id="KW-0472">Membrane</keyword>
<sequence length="730" mass="82141">MNITPQSSRSTRLKSASRLCKLQCFDRPDSETLTIVPSPSLSASSPKPRDGLPMIRDLLLLSPSIARREKIRSAEKLGVAEDGVEVISGGGRRSRSRNAAGGGLGCASPKIHRRSRRRLDLELTKEERNLGGEEGLKPRKKRHSGRYKKDKLGLVPVPSPKPMKEAEGVYLDRIGEQINDLVMWRDVARSSLLFGFGSLCFLSSCFSNGVTISIVSLMSHVGLLLLVVSFFLNSFRSRYSVEGKLDIRLKEEDIQRFGRLILPTVNLAILKTRELFSGEPGTTLKVVPFLIVGAECGHLLSLWRLCAFGFFISFTVPKLYSSYSSLICRKVESLKYRAIERWGSCSHKKAIAASALTAFWNLSTARTRIFAAFICIAVIRYCRQKSEEKDEEQEREEETVKGDNIERSIADNIFNNLGAFILIWFTIRDGKSSICVERSLYPKLTFRCQQQAREKQGRWGKMRGCPSCGRPATTEWEEEEKIKGGGRRIHELPGGLPAGVKFDPNDQEILQHLESKMRLDAHPLIDDFIHTLHGDDGICCTHPEKLPGVTKDGLVRHFFHRPSKAYTTGTRKRRKVHTEADGSETRWHKTGKTRPVAVKGKMKGYKKILVLYTNYGKQRKPEKTNWVMHQYHLGDDEDEKEGELVASKIFYQTQPRQCSGGPQLKDSLLPLVKANGTGDEVSRGKGSHDKVTTTVESFDPTLISFDQYGHDRPTTQLLPNFNMCDTPFIP</sequence>
<evidence type="ECO:0000256" key="6">
    <source>
        <dbReference type="ARBA" id="ARBA00023015"/>
    </source>
</evidence>
<dbReference type="Pfam" id="PF02365">
    <property type="entry name" value="NAM"/>
    <property type="match status" value="1"/>
</dbReference>
<evidence type="ECO:0000259" key="15">
    <source>
        <dbReference type="PROSITE" id="PS51005"/>
    </source>
</evidence>
<evidence type="ECO:0000256" key="10">
    <source>
        <dbReference type="ARBA" id="ARBA00023163"/>
    </source>
</evidence>
<dbReference type="InterPro" id="IPR003441">
    <property type="entry name" value="NAC-dom"/>
</dbReference>
<evidence type="ECO:0000256" key="1">
    <source>
        <dbReference type="ARBA" id="ARBA00004123"/>
    </source>
</evidence>
<evidence type="ECO:0000256" key="9">
    <source>
        <dbReference type="ARBA" id="ARBA00023159"/>
    </source>
</evidence>
<keyword evidence="11" id="KW-0539">Nucleus</keyword>
<keyword evidence="10" id="KW-0804">Transcription</keyword>
<evidence type="ECO:0000259" key="14">
    <source>
        <dbReference type="PROSITE" id="PS50845"/>
    </source>
</evidence>
<keyword evidence="7" id="KW-0238">DNA-binding</keyword>
<evidence type="ECO:0000256" key="11">
    <source>
        <dbReference type="ARBA" id="ARBA00023242"/>
    </source>
</evidence>
<keyword evidence="9" id="KW-0010">Activator</keyword>
<keyword evidence="17" id="KW-1185">Reference proteome</keyword>
<feature type="domain" description="NAC" evidence="15">
    <location>
        <begin position="496"/>
        <end position="652"/>
    </location>
</feature>
<evidence type="ECO:0000256" key="7">
    <source>
        <dbReference type="ARBA" id="ARBA00023125"/>
    </source>
</evidence>
<dbReference type="GO" id="GO:0003700">
    <property type="term" value="F:DNA-binding transcription factor activity"/>
    <property type="evidence" value="ECO:0007669"/>
    <property type="project" value="InterPro"/>
</dbReference>
<dbReference type="InterPro" id="IPR044799">
    <property type="entry name" value="SOG1-like"/>
</dbReference>
<keyword evidence="5" id="KW-1133">Transmembrane helix</keyword>
<dbReference type="Pfam" id="PF02453">
    <property type="entry name" value="Reticulon"/>
    <property type="match status" value="1"/>
</dbReference>
<evidence type="ECO:0000313" key="16">
    <source>
        <dbReference type="EMBL" id="VFQ92843.1"/>
    </source>
</evidence>
<dbReference type="Proteomes" id="UP000595140">
    <property type="component" value="Unassembled WGS sequence"/>
</dbReference>
<proteinExistence type="predicted"/>
<dbReference type="GO" id="GO:0045893">
    <property type="term" value="P:positive regulation of DNA-templated transcription"/>
    <property type="evidence" value="ECO:0007669"/>
    <property type="project" value="UniProtKB-ARBA"/>
</dbReference>
<dbReference type="PROSITE" id="PS50845">
    <property type="entry name" value="RETICULON"/>
    <property type="match status" value="1"/>
</dbReference>
<evidence type="ECO:0000256" key="8">
    <source>
        <dbReference type="ARBA" id="ARBA00023136"/>
    </source>
</evidence>
<dbReference type="PROSITE" id="PS51005">
    <property type="entry name" value="NAC"/>
    <property type="match status" value="1"/>
</dbReference>